<sequence>MAVGGDGTVNEVINGIYGSGVTLGILPMGSGNGLAASLEIPRRLKAAVRVIAAGRVRRIDLARIKTGDRESYFAATLGMGMDPLIAGQVCSFRTAIRGPWLYFLAGLRAYFLFTSRYRQVRLEGELDGRLLRQTCLLACVANVPQYGAGARIAPAARVDDGRLDLVLLPNAGFRRSFAYSLALFTGRLDRQAGVETQRFRRLLFRELAPDFLQADGDPLKLPLPFSVEVVPAALPVFSG</sequence>
<dbReference type="InterPro" id="IPR050187">
    <property type="entry name" value="Lipid_Phosphate_FormReg"/>
</dbReference>
<comment type="caution">
    <text evidence="6">The sequence shown here is derived from an EMBL/GenBank/DDBJ whole genome shotgun (WGS) entry which is preliminary data.</text>
</comment>
<dbReference type="InterPro" id="IPR001206">
    <property type="entry name" value="Diacylglycerol_kinase_cat_dom"/>
</dbReference>
<keyword evidence="2" id="KW-0547">Nucleotide-binding</keyword>
<dbReference type="EC" id="2.7.1.107" evidence="6"/>
<dbReference type="PANTHER" id="PTHR12358">
    <property type="entry name" value="SPHINGOSINE KINASE"/>
    <property type="match status" value="1"/>
</dbReference>
<keyword evidence="1 6" id="KW-0808">Transferase</keyword>
<dbReference type="GO" id="GO:0005524">
    <property type="term" value="F:ATP binding"/>
    <property type="evidence" value="ECO:0007669"/>
    <property type="project" value="UniProtKB-KW"/>
</dbReference>
<organism evidence="6">
    <name type="scientific">candidate division TA06 bacterium ADurb.Bin417</name>
    <dbReference type="NCBI Taxonomy" id="1852828"/>
    <lineage>
        <taxon>Bacteria</taxon>
        <taxon>Bacteria division TA06</taxon>
    </lineage>
</organism>
<name>A0A1V5MCD3_UNCT6</name>
<accession>A0A1V5MCD3</accession>
<dbReference type="InterPro" id="IPR045540">
    <property type="entry name" value="YegS/DAGK_C"/>
</dbReference>
<dbReference type="GO" id="GO:0005886">
    <property type="term" value="C:plasma membrane"/>
    <property type="evidence" value="ECO:0007669"/>
    <property type="project" value="TreeGrafter"/>
</dbReference>
<dbReference type="PANTHER" id="PTHR12358:SF106">
    <property type="entry name" value="LIPID KINASE YEGS"/>
    <property type="match status" value="1"/>
</dbReference>
<keyword evidence="4" id="KW-0067">ATP-binding</keyword>
<evidence type="ECO:0000256" key="4">
    <source>
        <dbReference type="ARBA" id="ARBA00022840"/>
    </source>
</evidence>
<dbReference type="PROSITE" id="PS50146">
    <property type="entry name" value="DAGK"/>
    <property type="match status" value="1"/>
</dbReference>
<feature type="domain" description="DAGKc" evidence="5">
    <location>
        <begin position="1"/>
        <end position="68"/>
    </location>
</feature>
<evidence type="ECO:0000256" key="2">
    <source>
        <dbReference type="ARBA" id="ARBA00022741"/>
    </source>
</evidence>
<dbReference type="Gene3D" id="2.60.200.40">
    <property type="match status" value="1"/>
</dbReference>
<dbReference type="Proteomes" id="UP000485484">
    <property type="component" value="Unassembled WGS sequence"/>
</dbReference>
<proteinExistence type="predicted"/>
<evidence type="ECO:0000256" key="1">
    <source>
        <dbReference type="ARBA" id="ARBA00022679"/>
    </source>
</evidence>
<dbReference type="EMBL" id="MWAK01000222">
    <property type="protein sequence ID" value="OPZ90859.1"/>
    <property type="molecule type" value="Genomic_DNA"/>
</dbReference>
<dbReference type="Gene3D" id="3.40.50.10330">
    <property type="entry name" value="Probable inorganic polyphosphate/atp-NAD kinase, domain 1"/>
    <property type="match status" value="1"/>
</dbReference>
<dbReference type="SUPFAM" id="SSF111331">
    <property type="entry name" value="NAD kinase/diacylglycerol kinase-like"/>
    <property type="match status" value="1"/>
</dbReference>
<protein>
    <submittedName>
        <fullName evidence="6">Diacylglycerol kinase</fullName>
        <ecNumber evidence="6">2.7.1.107</ecNumber>
    </submittedName>
</protein>
<evidence type="ECO:0000313" key="6">
    <source>
        <dbReference type="EMBL" id="OPZ90859.1"/>
    </source>
</evidence>
<keyword evidence="3 6" id="KW-0418">Kinase</keyword>
<gene>
    <name evidence="6" type="primary">dagK</name>
    <name evidence="6" type="ORF">BWY73_01231</name>
</gene>
<evidence type="ECO:0000256" key="3">
    <source>
        <dbReference type="ARBA" id="ARBA00022777"/>
    </source>
</evidence>
<dbReference type="Pfam" id="PF00781">
    <property type="entry name" value="DAGK_cat"/>
    <property type="match status" value="1"/>
</dbReference>
<dbReference type="InterPro" id="IPR017438">
    <property type="entry name" value="ATP-NAD_kinase_N"/>
</dbReference>
<dbReference type="InterPro" id="IPR016064">
    <property type="entry name" value="NAD/diacylglycerol_kinase_sf"/>
</dbReference>
<dbReference type="GO" id="GO:0004143">
    <property type="term" value="F:ATP-dependent diacylglycerol kinase activity"/>
    <property type="evidence" value="ECO:0007669"/>
    <property type="project" value="UniProtKB-EC"/>
</dbReference>
<dbReference type="AlphaFoldDB" id="A0A1V5MCD3"/>
<evidence type="ECO:0000259" key="5">
    <source>
        <dbReference type="PROSITE" id="PS50146"/>
    </source>
</evidence>
<dbReference type="Pfam" id="PF19279">
    <property type="entry name" value="YegS_C"/>
    <property type="match status" value="1"/>
</dbReference>
<reference evidence="6" key="1">
    <citation type="submission" date="2017-02" db="EMBL/GenBank/DDBJ databases">
        <title>Delving into the versatile metabolic prowess of the omnipresent phylum Bacteroidetes.</title>
        <authorList>
            <person name="Nobu M.K."/>
            <person name="Mei R."/>
            <person name="Narihiro T."/>
            <person name="Kuroda K."/>
            <person name="Liu W.-T."/>
        </authorList>
    </citation>
    <scope>NUCLEOTIDE SEQUENCE</scope>
    <source>
        <strain evidence="6">ADurb.Bin417</strain>
    </source>
</reference>